<comment type="similarity">
    <text evidence="2">Belongs to the NASP family.</text>
</comment>
<evidence type="ECO:0000256" key="4">
    <source>
        <dbReference type="ARBA" id="ARBA00022803"/>
    </source>
</evidence>
<dbReference type="PROSITE" id="PS50005">
    <property type="entry name" value="TPR"/>
    <property type="match status" value="1"/>
</dbReference>
<evidence type="ECO:0000313" key="11">
    <source>
        <dbReference type="Proteomes" id="UP000298061"/>
    </source>
</evidence>
<keyword evidence="3" id="KW-0677">Repeat</keyword>
<evidence type="ECO:0000256" key="2">
    <source>
        <dbReference type="ARBA" id="ARBA00008402"/>
    </source>
</evidence>
<comment type="caution">
    <text evidence="10">The sequence shown here is derived from an EMBL/GenBank/DDBJ whole genome shotgun (WGS) entry which is preliminary data.</text>
</comment>
<keyword evidence="7" id="KW-0175">Coiled coil</keyword>
<feature type="compositionally biased region" description="Basic and acidic residues" evidence="8">
    <location>
        <begin position="383"/>
        <end position="397"/>
    </location>
</feature>
<dbReference type="OrthoDB" id="5587616at2759"/>
<organism evidence="10 11">
    <name type="scientific">Hericium alpestre</name>
    <dbReference type="NCBI Taxonomy" id="135208"/>
    <lineage>
        <taxon>Eukaryota</taxon>
        <taxon>Fungi</taxon>
        <taxon>Dikarya</taxon>
        <taxon>Basidiomycota</taxon>
        <taxon>Agaricomycotina</taxon>
        <taxon>Agaricomycetes</taxon>
        <taxon>Russulales</taxon>
        <taxon>Hericiaceae</taxon>
        <taxon>Hericium</taxon>
    </lineage>
</organism>
<evidence type="ECO:0000256" key="6">
    <source>
        <dbReference type="PROSITE-ProRule" id="PRU00339"/>
    </source>
</evidence>
<evidence type="ECO:0000256" key="7">
    <source>
        <dbReference type="SAM" id="Coils"/>
    </source>
</evidence>
<dbReference type="Pfam" id="PF10516">
    <property type="entry name" value="SHNi-TPR"/>
    <property type="match status" value="1"/>
</dbReference>
<dbReference type="PANTHER" id="PTHR15081">
    <property type="entry name" value="NUCLEAR AUTOANTIGENIC SPERM PROTEIN NASP -RELATED"/>
    <property type="match status" value="1"/>
</dbReference>
<keyword evidence="11" id="KW-1185">Reference proteome</keyword>
<dbReference type="InterPro" id="IPR011990">
    <property type="entry name" value="TPR-like_helical_dom_sf"/>
</dbReference>
<dbReference type="InterPro" id="IPR019734">
    <property type="entry name" value="TPR_rpt"/>
</dbReference>
<reference evidence="10 11" key="1">
    <citation type="submission" date="2019-02" db="EMBL/GenBank/DDBJ databases">
        <title>Genome sequencing of the rare red list fungi Hericium alpestre (H. flagellum).</title>
        <authorList>
            <person name="Buettner E."/>
            <person name="Kellner H."/>
        </authorList>
    </citation>
    <scope>NUCLEOTIDE SEQUENCE [LARGE SCALE GENOMIC DNA]</scope>
    <source>
        <strain evidence="10 11">DSM 108284</strain>
    </source>
</reference>
<evidence type="ECO:0000256" key="3">
    <source>
        <dbReference type="ARBA" id="ARBA00022737"/>
    </source>
</evidence>
<dbReference type="GO" id="GO:0042393">
    <property type="term" value="F:histone binding"/>
    <property type="evidence" value="ECO:0007669"/>
    <property type="project" value="TreeGrafter"/>
</dbReference>
<evidence type="ECO:0000256" key="1">
    <source>
        <dbReference type="ARBA" id="ARBA00004123"/>
    </source>
</evidence>
<dbReference type="Proteomes" id="UP000298061">
    <property type="component" value="Unassembled WGS sequence"/>
</dbReference>
<dbReference type="STRING" id="135208.A0A4Y9ZWI2"/>
<sequence length="416" mass="44426">MSGSATPSGATPAPADAPVAEVTIENAVDLAKRAFALKKYEQAVDHYGTALELMTEKYGDDAPETADLYLAYGKALLENAIMQSSVLGRDGGEGAGIDEKEDGAAKPGAIFSFSGDIEDEAVDLFEEASKAAEKEEAEAEAEADEEEGAEPEDDFNAAWEVLELARAIYEKQKDENEKIRLKLADTYITLGDVSLETEKFDQAIADYSAGLSLKTDLLPLSSRQIAEAHYKLSMVLDLTMGRLADAIIHAQKALESVEARLAELRAGLDGTLQPVEEPQADAKGKGKATGWRILRDDLVQKMSKTQIEAEIKELSDLKEDLGLKVEELKTSPNEGQVSAPALAAQALDSELNGPTGAAITTPSAPAQALIHDLTSMVKKKKRPAPEESIPGKRKAEDEGSGSPADKKARLEDSAQS</sequence>
<comment type="subcellular location">
    <subcellularLocation>
        <location evidence="1">Nucleus</location>
    </subcellularLocation>
</comment>
<dbReference type="GO" id="GO:0006335">
    <property type="term" value="P:DNA replication-dependent chromatin assembly"/>
    <property type="evidence" value="ECO:0007669"/>
    <property type="project" value="TreeGrafter"/>
</dbReference>
<feature type="domain" description="Tetratricopeptide SHNi-TPR" evidence="9">
    <location>
        <begin position="184"/>
        <end position="220"/>
    </location>
</feature>
<evidence type="ECO:0000256" key="8">
    <source>
        <dbReference type="SAM" id="MobiDB-lite"/>
    </source>
</evidence>
<feature type="compositionally biased region" description="Basic and acidic residues" evidence="8">
    <location>
        <begin position="404"/>
        <end position="416"/>
    </location>
</feature>
<feature type="coiled-coil region" evidence="7">
    <location>
        <begin position="304"/>
        <end position="331"/>
    </location>
</feature>
<dbReference type="EMBL" id="SFCI01000534">
    <property type="protein sequence ID" value="TFY79246.1"/>
    <property type="molecule type" value="Genomic_DNA"/>
</dbReference>
<protein>
    <recommendedName>
        <fullName evidence="9">Tetratricopeptide SHNi-TPR domain-containing protein</fullName>
    </recommendedName>
</protein>
<dbReference type="PANTHER" id="PTHR15081:SF1">
    <property type="entry name" value="NUCLEAR AUTOANTIGENIC SPERM PROTEIN"/>
    <property type="match status" value="1"/>
</dbReference>
<keyword evidence="5" id="KW-0539">Nucleus</keyword>
<dbReference type="SUPFAM" id="SSF48452">
    <property type="entry name" value="TPR-like"/>
    <property type="match status" value="1"/>
</dbReference>
<dbReference type="Gene3D" id="1.25.40.10">
    <property type="entry name" value="Tetratricopeptide repeat domain"/>
    <property type="match status" value="1"/>
</dbReference>
<name>A0A4Y9ZWI2_9AGAM</name>
<evidence type="ECO:0000256" key="5">
    <source>
        <dbReference type="ARBA" id="ARBA00023242"/>
    </source>
</evidence>
<dbReference type="InterPro" id="IPR051730">
    <property type="entry name" value="NASP-like"/>
</dbReference>
<evidence type="ECO:0000313" key="10">
    <source>
        <dbReference type="EMBL" id="TFY79246.1"/>
    </source>
</evidence>
<gene>
    <name evidence="10" type="ORF">EWM64_g4766</name>
</gene>
<dbReference type="GO" id="GO:0034080">
    <property type="term" value="P:CENP-A containing chromatin assembly"/>
    <property type="evidence" value="ECO:0007669"/>
    <property type="project" value="TreeGrafter"/>
</dbReference>
<proteinExistence type="inferred from homology"/>
<evidence type="ECO:0000259" key="9">
    <source>
        <dbReference type="Pfam" id="PF10516"/>
    </source>
</evidence>
<dbReference type="GO" id="GO:0005654">
    <property type="term" value="C:nucleoplasm"/>
    <property type="evidence" value="ECO:0007669"/>
    <property type="project" value="TreeGrafter"/>
</dbReference>
<keyword evidence="4 6" id="KW-0802">TPR repeat</keyword>
<dbReference type="AlphaFoldDB" id="A0A4Y9ZWI2"/>
<feature type="compositionally biased region" description="Acidic residues" evidence="8">
    <location>
        <begin position="135"/>
        <end position="154"/>
    </location>
</feature>
<accession>A0A4Y9ZWI2</accession>
<feature type="repeat" description="TPR" evidence="6">
    <location>
        <begin position="184"/>
        <end position="217"/>
    </location>
</feature>
<feature type="region of interest" description="Disordered" evidence="8">
    <location>
        <begin position="129"/>
        <end position="154"/>
    </location>
</feature>
<feature type="region of interest" description="Disordered" evidence="8">
    <location>
        <begin position="372"/>
        <end position="416"/>
    </location>
</feature>
<dbReference type="InterPro" id="IPR019544">
    <property type="entry name" value="Tetratricopeptide_SHNi-TPR_dom"/>
</dbReference>